<dbReference type="Gene3D" id="2.30.250.10">
    <property type="entry name" value="Aminopeptidase i, Domain 2"/>
    <property type="match status" value="1"/>
</dbReference>
<keyword evidence="10 11" id="KW-0482">Metalloprotease</keyword>
<proteinExistence type="inferred from homology"/>
<dbReference type="AlphaFoldDB" id="A0A150G8C3"/>
<evidence type="ECO:0000313" key="13">
    <source>
        <dbReference type="EMBL" id="KXZ46097.1"/>
    </source>
</evidence>
<organism evidence="13 14">
    <name type="scientific">Gonium pectorale</name>
    <name type="common">Green alga</name>
    <dbReference type="NCBI Taxonomy" id="33097"/>
    <lineage>
        <taxon>Eukaryota</taxon>
        <taxon>Viridiplantae</taxon>
        <taxon>Chlorophyta</taxon>
        <taxon>core chlorophytes</taxon>
        <taxon>Chlorophyceae</taxon>
        <taxon>CS clade</taxon>
        <taxon>Chlamydomonadales</taxon>
        <taxon>Volvocaceae</taxon>
        <taxon>Gonium</taxon>
    </lineage>
</organism>
<dbReference type="InterPro" id="IPR023358">
    <property type="entry name" value="Peptidase_M18_dom2"/>
</dbReference>
<dbReference type="PANTHER" id="PTHR28570:SF3">
    <property type="entry name" value="ASPARTYL AMINOPEPTIDASE"/>
    <property type="match status" value="1"/>
</dbReference>
<dbReference type="EC" id="3.4.11.21" evidence="4"/>
<accession>A0A150G8C3</accession>
<dbReference type="CDD" id="cd05658">
    <property type="entry name" value="M18_DAP"/>
    <property type="match status" value="1"/>
</dbReference>
<dbReference type="SUPFAM" id="SSF53187">
    <property type="entry name" value="Zn-dependent exopeptidases"/>
    <property type="match status" value="1"/>
</dbReference>
<keyword evidence="14" id="KW-1185">Reference proteome</keyword>
<reference evidence="14" key="1">
    <citation type="journal article" date="2016" name="Nat. Commun.">
        <title>The Gonium pectorale genome demonstrates co-option of cell cycle regulation during the evolution of multicellularity.</title>
        <authorList>
            <person name="Hanschen E.R."/>
            <person name="Marriage T.N."/>
            <person name="Ferris P.J."/>
            <person name="Hamaji T."/>
            <person name="Toyoda A."/>
            <person name="Fujiyama A."/>
            <person name="Neme R."/>
            <person name="Noguchi H."/>
            <person name="Minakuchi Y."/>
            <person name="Suzuki M."/>
            <person name="Kawai-Toyooka H."/>
            <person name="Smith D.R."/>
            <person name="Sparks H."/>
            <person name="Anderson J."/>
            <person name="Bakaric R."/>
            <person name="Luria V."/>
            <person name="Karger A."/>
            <person name="Kirschner M.W."/>
            <person name="Durand P.M."/>
            <person name="Michod R.E."/>
            <person name="Nozaki H."/>
            <person name="Olson B.J."/>
        </authorList>
    </citation>
    <scope>NUCLEOTIDE SEQUENCE [LARGE SCALE GENOMIC DNA]</scope>
    <source>
        <strain evidence="14">NIES-2863</strain>
    </source>
</reference>
<dbReference type="OrthoDB" id="9880441at2759"/>
<evidence type="ECO:0000256" key="8">
    <source>
        <dbReference type="ARBA" id="ARBA00022801"/>
    </source>
</evidence>
<evidence type="ECO:0000256" key="10">
    <source>
        <dbReference type="ARBA" id="ARBA00023049"/>
    </source>
</evidence>
<dbReference type="InterPro" id="IPR001948">
    <property type="entry name" value="Peptidase_M18"/>
</dbReference>
<dbReference type="GO" id="GO:0008270">
    <property type="term" value="F:zinc ion binding"/>
    <property type="evidence" value="ECO:0007669"/>
    <property type="project" value="InterPro"/>
</dbReference>
<dbReference type="STRING" id="33097.A0A150G8C3"/>
<feature type="region of interest" description="Disordered" evidence="12">
    <location>
        <begin position="198"/>
        <end position="223"/>
    </location>
</feature>
<comment type="similarity">
    <text evidence="3 11">Belongs to the peptidase M18 family.</text>
</comment>
<evidence type="ECO:0000256" key="6">
    <source>
        <dbReference type="ARBA" id="ARBA00022670"/>
    </source>
</evidence>
<keyword evidence="5 11" id="KW-0031">Aminopeptidase</keyword>
<dbReference type="EMBL" id="LSYV01000048">
    <property type="protein sequence ID" value="KXZ46097.1"/>
    <property type="molecule type" value="Genomic_DNA"/>
</dbReference>
<evidence type="ECO:0000256" key="3">
    <source>
        <dbReference type="ARBA" id="ARBA00008290"/>
    </source>
</evidence>
<dbReference type="PRINTS" id="PR00932">
    <property type="entry name" value="AMINO1PTASE"/>
</dbReference>
<evidence type="ECO:0000256" key="9">
    <source>
        <dbReference type="ARBA" id="ARBA00022833"/>
    </source>
</evidence>
<feature type="compositionally biased region" description="Low complexity" evidence="12">
    <location>
        <begin position="198"/>
        <end position="212"/>
    </location>
</feature>
<dbReference type="GO" id="GO:0005737">
    <property type="term" value="C:cytoplasm"/>
    <property type="evidence" value="ECO:0007669"/>
    <property type="project" value="UniProtKB-ARBA"/>
</dbReference>
<gene>
    <name evidence="13" type="ORF">GPECTOR_47g374</name>
</gene>
<evidence type="ECO:0000256" key="1">
    <source>
        <dbReference type="ARBA" id="ARBA00001335"/>
    </source>
</evidence>
<evidence type="ECO:0000256" key="4">
    <source>
        <dbReference type="ARBA" id="ARBA00011965"/>
    </source>
</evidence>
<dbReference type="Gene3D" id="3.40.630.10">
    <property type="entry name" value="Zn peptidases"/>
    <property type="match status" value="1"/>
</dbReference>
<evidence type="ECO:0000256" key="5">
    <source>
        <dbReference type="ARBA" id="ARBA00022438"/>
    </source>
</evidence>
<name>A0A150G8C3_GONPE</name>
<dbReference type="NCBIfam" id="NF002759">
    <property type="entry name" value="PRK02813.1"/>
    <property type="match status" value="1"/>
</dbReference>
<dbReference type="Proteomes" id="UP000075714">
    <property type="component" value="Unassembled WGS sequence"/>
</dbReference>
<protein>
    <recommendedName>
        <fullName evidence="4">aspartyl aminopeptidase</fullName>
        <ecNumber evidence="4">3.4.11.21</ecNumber>
    </recommendedName>
</protein>
<keyword evidence="9 11" id="KW-0862">Zinc</keyword>
<comment type="catalytic activity">
    <reaction evidence="1">
        <text>Release of an N-terminal aspartate or glutamate from a peptide, with a preference for aspartate.</text>
        <dbReference type="EC" id="3.4.11.21"/>
    </reaction>
</comment>
<evidence type="ECO:0000256" key="2">
    <source>
        <dbReference type="ARBA" id="ARBA00001947"/>
    </source>
</evidence>
<evidence type="ECO:0000256" key="11">
    <source>
        <dbReference type="RuleBase" id="RU004386"/>
    </source>
</evidence>
<evidence type="ECO:0000256" key="12">
    <source>
        <dbReference type="SAM" id="MobiDB-lite"/>
    </source>
</evidence>
<dbReference type="GO" id="GO:0008237">
    <property type="term" value="F:metallopeptidase activity"/>
    <property type="evidence" value="ECO:0007669"/>
    <property type="project" value="UniProtKB-KW"/>
</dbReference>
<comment type="cofactor">
    <cofactor evidence="2">
        <name>Zn(2+)</name>
        <dbReference type="ChEBI" id="CHEBI:29105"/>
    </cofactor>
</comment>
<keyword evidence="8 11" id="KW-0378">Hydrolase</keyword>
<dbReference type="Pfam" id="PF02127">
    <property type="entry name" value="Peptidase_M18"/>
    <property type="match status" value="1"/>
</dbReference>
<comment type="caution">
    <text evidence="13">The sequence shown here is derived from an EMBL/GenBank/DDBJ whole genome shotgun (WGS) entry which is preliminary data.</text>
</comment>
<keyword evidence="7 11" id="KW-0479">Metal-binding</keyword>
<evidence type="ECO:0000313" key="14">
    <source>
        <dbReference type="Proteomes" id="UP000075714"/>
    </source>
</evidence>
<dbReference type="PANTHER" id="PTHR28570">
    <property type="entry name" value="ASPARTYL AMINOPEPTIDASE"/>
    <property type="match status" value="1"/>
</dbReference>
<dbReference type="FunFam" id="2.30.250.10:FF:000001">
    <property type="entry name" value="Aspartyl aminopeptidase 1"/>
    <property type="match status" value="1"/>
</dbReference>
<evidence type="ECO:0000256" key="7">
    <source>
        <dbReference type="ARBA" id="ARBA00022723"/>
    </source>
</evidence>
<dbReference type="GO" id="GO:0004177">
    <property type="term" value="F:aminopeptidase activity"/>
    <property type="evidence" value="ECO:0007669"/>
    <property type="project" value="UniProtKB-KW"/>
</dbReference>
<dbReference type="SUPFAM" id="SSF101821">
    <property type="entry name" value="Aminopeptidase/glucanase lid domain"/>
    <property type="match status" value="1"/>
</dbReference>
<keyword evidence="6 11" id="KW-0645">Protease</keyword>
<dbReference type="GO" id="GO:0006508">
    <property type="term" value="P:proteolysis"/>
    <property type="evidence" value="ECO:0007669"/>
    <property type="project" value="UniProtKB-KW"/>
</dbReference>
<sequence length="553" mass="57555">MAQLANAPKEAEALVSFLNAAWTPYHAVEEASRRLLDAGFQHLQERDAWDAALEPGGKYFFTRNSTTIVAFAIGKKYTTGNGFYMIGAHTDSPCLKLKPVSKSTKSDCVMLNVETYGGGLWSTWFDRDLGIAGRVLLRGPDGGSLRQRLVRIARPVARIPMLAIHLQSAAERSEGFKINAQNHLAPLLATCPRANLSTAKSATSSSGPSSSAPAPPDVPAAHPSPAVAAALAAMAPKPSTIADRHHPLLLDLLCTELGCRPEEIADLELHLCDTQPAAIGGACDEFVFSGRLDNLAMSHAALTALIRSTGGAAGERALAQEGGVLAVALFDHEEVGSESAQGAGGPVMRDTITRVATVMAKRAQTQAAAASPASASASTSAEGAAERCLRSSFLVSADMAHAVHPNYADKHDPGHGPALNAGLVVKYNGNQRYATNSVSAAIFRELGAARGIPCQEFAVRNDMPCGSTIGPILSSALGCLAVDVGIPQLAMHSVREMCGAADVAHAVRHFAAFFEGAGRMVAGLDLDGPPPVAVPAPGSLPEIADPSCQHCAH</sequence>